<reference evidence="1" key="1">
    <citation type="journal article" date="2015" name="Genome Biol. Evol.">
        <title>Organellar Genomes of White Spruce (Picea glauca): Assembly and Annotation.</title>
        <authorList>
            <person name="Jackman S.D."/>
            <person name="Warren R.L."/>
            <person name="Gibb E.A."/>
            <person name="Vandervalk B.P."/>
            <person name="Mohamadi H."/>
            <person name="Chu J."/>
            <person name="Raymond A."/>
            <person name="Pleasance S."/>
            <person name="Coope R."/>
            <person name="Wildung M.R."/>
            <person name="Ritland C.E."/>
            <person name="Bousquet J."/>
            <person name="Jones S.J."/>
            <person name="Bohlmann J."/>
            <person name="Birol I."/>
        </authorList>
    </citation>
    <scope>NUCLEOTIDE SEQUENCE [LARGE SCALE GENOMIC DNA]</scope>
    <source>
        <tissue evidence="1">Flushing bud</tissue>
    </source>
</reference>
<sequence length="64" mass="7197">MQPDKLTHLPTKALTPDYPVRFLPAFRSIRNSPHLTREALQLTHLKAPALPAHGPINSPYHIPI</sequence>
<comment type="caution">
    <text evidence="1">The sequence shown here is derived from an EMBL/GenBank/DDBJ whole genome shotgun (WGS) entry which is preliminary data.</text>
</comment>
<accession>A0A101M0K1</accession>
<geneLocation type="mitochondrion" evidence="1"/>
<protein>
    <submittedName>
        <fullName evidence="1">Uncharacterized protein</fullName>
    </submittedName>
</protein>
<evidence type="ECO:0000313" key="1">
    <source>
        <dbReference type="EMBL" id="KUM48688.1"/>
    </source>
</evidence>
<keyword evidence="1" id="KW-0496">Mitochondrion</keyword>
<dbReference type="EMBL" id="LKAM01000005">
    <property type="protein sequence ID" value="KUM48688.1"/>
    <property type="molecule type" value="Genomic_DNA"/>
</dbReference>
<name>A0A101M0K1_PICGL</name>
<dbReference type="AlphaFoldDB" id="A0A101M0K1"/>
<proteinExistence type="predicted"/>
<gene>
    <name evidence="1" type="ORF">ABT39_MTgene4703</name>
</gene>
<organism evidence="1">
    <name type="scientific">Picea glauca</name>
    <name type="common">White spruce</name>
    <name type="synonym">Pinus glauca</name>
    <dbReference type="NCBI Taxonomy" id="3330"/>
    <lineage>
        <taxon>Eukaryota</taxon>
        <taxon>Viridiplantae</taxon>
        <taxon>Streptophyta</taxon>
        <taxon>Embryophyta</taxon>
        <taxon>Tracheophyta</taxon>
        <taxon>Spermatophyta</taxon>
        <taxon>Pinopsida</taxon>
        <taxon>Pinidae</taxon>
        <taxon>Conifers I</taxon>
        <taxon>Pinales</taxon>
        <taxon>Pinaceae</taxon>
        <taxon>Picea</taxon>
    </lineage>
</organism>